<evidence type="ECO:0000256" key="3">
    <source>
        <dbReference type="ARBA" id="ARBA00022723"/>
    </source>
</evidence>
<reference evidence="6" key="1">
    <citation type="journal article" date="2012" name="PLoS ONE">
        <title>Gene sets for utilization of primary and secondary nutrition supplies in the distal gut of endangered iberian lynx.</title>
        <authorList>
            <person name="Alcaide M."/>
            <person name="Messina E."/>
            <person name="Richter M."/>
            <person name="Bargiela R."/>
            <person name="Peplies J."/>
            <person name="Huws S.A."/>
            <person name="Newbold C.J."/>
            <person name="Golyshin P.N."/>
            <person name="Simon M.A."/>
            <person name="Lopez G."/>
            <person name="Yakimov M.M."/>
            <person name="Ferrer M."/>
        </authorList>
    </citation>
    <scope>NUCLEOTIDE SEQUENCE</scope>
</reference>
<comment type="caution">
    <text evidence="6">The sequence shown here is derived from an EMBL/GenBank/DDBJ whole genome shotgun (WGS) entry which is preliminary data.</text>
</comment>
<dbReference type="Gene3D" id="3.40.1010.20">
    <property type="entry name" value="4-hydroxy-3-methylbut-2-enyl diphosphate reductase, catalytic domain"/>
    <property type="match status" value="1"/>
</dbReference>
<evidence type="ECO:0000256" key="2">
    <source>
        <dbReference type="ARBA" id="ARBA00022485"/>
    </source>
</evidence>
<dbReference type="GO" id="GO:0046872">
    <property type="term" value="F:metal ion binding"/>
    <property type="evidence" value="ECO:0007669"/>
    <property type="project" value="UniProtKB-KW"/>
</dbReference>
<name>J9GAL5_9ZZZZ</name>
<dbReference type="AlphaFoldDB" id="J9GAL5"/>
<accession>J9GAL5</accession>
<keyword evidence="2" id="KW-0004">4Fe-4S</keyword>
<dbReference type="GO" id="GO:0051539">
    <property type="term" value="F:4 iron, 4 sulfur cluster binding"/>
    <property type="evidence" value="ECO:0007669"/>
    <property type="project" value="UniProtKB-KW"/>
</dbReference>
<proteinExistence type="predicted"/>
<sequence>MLFAECQKVNPNTHLIDSPEEIDQNLLSNAESIGICGATSTPKWLMEKISESISKLVN</sequence>
<dbReference type="Pfam" id="PF02401">
    <property type="entry name" value="LYTB"/>
    <property type="match status" value="1"/>
</dbReference>
<dbReference type="EMBL" id="AMCI01001843">
    <property type="protein sequence ID" value="EJX04342.1"/>
    <property type="molecule type" value="Genomic_DNA"/>
</dbReference>
<keyword evidence="5" id="KW-0411">Iron-sulfur</keyword>
<dbReference type="GO" id="GO:0050992">
    <property type="term" value="P:dimethylallyl diphosphate biosynthetic process"/>
    <property type="evidence" value="ECO:0007669"/>
    <property type="project" value="InterPro"/>
</dbReference>
<dbReference type="GO" id="GO:0019288">
    <property type="term" value="P:isopentenyl diphosphate biosynthetic process, methylerythritol 4-phosphate pathway"/>
    <property type="evidence" value="ECO:0007669"/>
    <property type="project" value="InterPro"/>
</dbReference>
<keyword evidence="4" id="KW-0408">Iron</keyword>
<keyword evidence="3" id="KW-0479">Metal-binding</keyword>
<evidence type="ECO:0000256" key="4">
    <source>
        <dbReference type="ARBA" id="ARBA00023004"/>
    </source>
</evidence>
<dbReference type="InterPro" id="IPR003451">
    <property type="entry name" value="LytB/IspH"/>
</dbReference>
<evidence type="ECO:0000256" key="5">
    <source>
        <dbReference type="ARBA" id="ARBA00023014"/>
    </source>
</evidence>
<comment type="cofactor">
    <cofactor evidence="1">
        <name>[4Fe-4S] cluster</name>
        <dbReference type="ChEBI" id="CHEBI:49883"/>
    </cofactor>
</comment>
<evidence type="ECO:0000256" key="1">
    <source>
        <dbReference type="ARBA" id="ARBA00001966"/>
    </source>
</evidence>
<organism evidence="6">
    <name type="scientific">gut metagenome</name>
    <dbReference type="NCBI Taxonomy" id="749906"/>
    <lineage>
        <taxon>unclassified sequences</taxon>
        <taxon>metagenomes</taxon>
        <taxon>organismal metagenomes</taxon>
    </lineage>
</organism>
<gene>
    <name evidence="6" type="ORF">EVA_07551</name>
</gene>
<dbReference type="GO" id="GO:0051745">
    <property type="term" value="F:4-hydroxy-3-methylbut-2-enyl diphosphate reductase activity"/>
    <property type="evidence" value="ECO:0007669"/>
    <property type="project" value="InterPro"/>
</dbReference>
<evidence type="ECO:0000313" key="6">
    <source>
        <dbReference type="EMBL" id="EJX04342.1"/>
    </source>
</evidence>
<protein>
    <submittedName>
        <fullName evidence="6">4-hydroxy-3-methylbut-2-enyl diphosphate reductase</fullName>
    </submittedName>
</protein>